<dbReference type="EMBL" id="FQWQ01000001">
    <property type="protein sequence ID" value="SHG97959.1"/>
    <property type="molecule type" value="Genomic_DNA"/>
</dbReference>
<dbReference type="PANTHER" id="PTHR33608:SF3">
    <property type="entry name" value="SLR2013 PROTEIN"/>
    <property type="match status" value="1"/>
</dbReference>
<feature type="transmembrane region" description="Helical" evidence="1">
    <location>
        <begin position="12"/>
        <end position="33"/>
    </location>
</feature>
<proteinExistence type="predicted"/>
<dbReference type="Pfam" id="PF01882">
    <property type="entry name" value="DUF58"/>
    <property type="match status" value="1"/>
</dbReference>
<gene>
    <name evidence="3" type="ORF">SAMN04488109_2729</name>
</gene>
<reference evidence="3 4" key="1">
    <citation type="submission" date="2016-11" db="EMBL/GenBank/DDBJ databases">
        <authorList>
            <person name="Jaros S."/>
            <person name="Januszkiewicz K."/>
            <person name="Wedrychowicz H."/>
        </authorList>
    </citation>
    <scope>NUCLEOTIDE SEQUENCE [LARGE SCALE GENOMIC DNA]</scope>
    <source>
        <strain evidence="3 4">DSM 24574</strain>
    </source>
</reference>
<dbReference type="SUPFAM" id="SSF53300">
    <property type="entry name" value="vWA-like"/>
    <property type="match status" value="1"/>
</dbReference>
<keyword evidence="1" id="KW-1133">Transmembrane helix</keyword>
<accession>A0A1M5P933</accession>
<dbReference type="InterPro" id="IPR036465">
    <property type="entry name" value="vWFA_dom_sf"/>
</dbReference>
<feature type="transmembrane region" description="Helical" evidence="1">
    <location>
        <begin position="39"/>
        <end position="56"/>
    </location>
</feature>
<dbReference type="OrthoDB" id="845740at2"/>
<name>A0A1M5P933_9BACT</name>
<feature type="domain" description="DUF58" evidence="2">
    <location>
        <begin position="204"/>
        <end position="368"/>
    </location>
</feature>
<dbReference type="Proteomes" id="UP000184212">
    <property type="component" value="Unassembled WGS sequence"/>
</dbReference>
<dbReference type="AlphaFoldDB" id="A0A1M5P933"/>
<dbReference type="STRING" id="947013.SAMN04488109_2729"/>
<dbReference type="InterPro" id="IPR002881">
    <property type="entry name" value="DUF58"/>
</dbReference>
<evidence type="ECO:0000256" key="1">
    <source>
        <dbReference type="SAM" id="Phobius"/>
    </source>
</evidence>
<organism evidence="3 4">
    <name type="scientific">Chryseolinea serpens</name>
    <dbReference type="NCBI Taxonomy" id="947013"/>
    <lineage>
        <taxon>Bacteria</taxon>
        <taxon>Pseudomonadati</taxon>
        <taxon>Bacteroidota</taxon>
        <taxon>Cytophagia</taxon>
        <taxon>Cytophagales</taxon>
        <taxon>Fulvivirgaceae</taxon>
        <taxon>Chryseolinea</taxon>
    </lineage>
</organism>
<keyword evidence="1" id="KW-0472">Membrane</keyword>
<sequence>MKLLRALYLNNRLFIALGVVVVAFIVTFIADAWTIVPKGLFYLVLAMMVTDILLLFRTRRGLHGYRFTPEKLSNGDDNEIRIHLENSYLFKVVLQVVDEIPHQFQRRDLTFPVEIPAGEKKVIKYFLRPTKRGEYSFGAVNVFVRSPIGFFLRRFRFSGDALVPVYPSYIQMRKYELLAISNRLTEYGIKKIRRIGQNMEFESIKEYVNGDDFRTINWKATARKNHFMVNHYQDERSQQVYSLIDKGRVMQMPFNGLSLLDYAINASLVISNVALKKSDKAGLITFQDRIGTMLPASRQNNQMFQILEVLYNQKTAYRETDYSALFAHVRRKVTQRSLLLLFTNFESIYSLHRQLPYLKRLAQQHLLVVIFFENTEMKSFLETPANSLKEVYYKAIAEKFSYDKKLIAKELNQHGIQALLTAPEHLTVNTINKYLELKARGMI</sequence>
<evidence type="ECO:0000313" key="4">
    <source>
        <dbReference type="Proteomes" id="UP000184212"/>
    </source>
</evidence>
<protein>
    <submittedName>
        <fullName evidence="3">Uncharacterized conserved protein, DUF58 family, contains vWF domain</fullName>
    </submittedName>
</protein>
<dbReference type="RefSeq" id="WP_073134452.1">
    <property type="nucleotide sequence ID" value="NZ_FQWQ01000001.1"/>
</dbReference>
<dbReference type="PANTHER" id="PTHR33608">
    <property type="entry name" value="BLL2464 PROTEIN"/>
    <property type="match status" value="1"/>
</dbReference>
<keyword evidence="1" id="KW-0812">Transmembrane</keyword>
<evidence type="ECO:0000259" key="2">
    <source>
        <dbReference type="Pfam" id="PF01882"/>
    </source>
</evidence>
<evidence type="ECO:0000313" key="3">
    <source>
        <dbReference type="EMBL" id="SHG97959.1"/>
    </source>
</evidence>
<keyword evidence="4" id="KW-1185">Reference proteome</keyword>